<evidence type="ECO:0000256" key="1">
    <source>
        <dbReference type="SAM" id="Phobius"/>
    </source>
</evidence>
<dbReference type="Proteomes" id="UP000708208">
    <property type="component" value="Unassembled WGS sequence"/>
</dbReference>
<accession>A0A8J2KIJ8</accession>
<dbReference type="AlphaFoldDB" id="A0A8J2KIJ8"/>
<keyword evidence="3" id="KW-1185">Reference proteome</keyword>
<proteinExistence type="predicted"/>
<keyword evidence="1" id="KW-0472">Membrane</keyword>
<protein>
    <submittedName>
        <fullName evidence="2">Uncharacterized protein</fullName>
    </submittedName>
</protein>
<comment type="caution">
    <text evidence="2">The sequence shown here is derived from an EMBL/GenBank/DDBJ whole genome shotgun (WGS) entry which is preliminary data.</text>
</comment>
<dbReference type="EMBL" id="CAJVCH010345365">
    <property type="protein sequence ID" value="CAG7815490.1"/>
    <property type="molecule type" value="Genomic_DNA"/>
</dbReference>
<dbReference type="OrthoDB" id="21204at2759"/>
<name>A0A8J2KIJ8_9HEXA</name>
<evidence type="ECO:0000313" key="3">
    <source>
        <dbReference type="Proteomes" id="UP000708208"/>
    </source>
</evidence>
<keyword evidence="1" id="KW-1133">Transmembrane helix</keyword>
<feature type="non-terminal residue" evidence="2">
    <location>
        <position position="1"/>
    </location>
</feature>
<sequence length="111" mass="11643">LSLKITMPNSVNKKGQEQSNTALGTALGIAGVAVGGLLGYIAGKNSPSPNHTKCPPRSRCSPALPPRQLLDEDVRPSNVQGDNKECLICLQSFESIKNRGGDVHATPCGHI</sequence>
<gene>
    <name evidence="2" type="ORF">AFUS01_LOCUS26166</name>
</gene>
<keyword evidence="1" id="KW-0812">Transmembrane</keyword>
<reference evidence="2" key="1">
    <citation type="submission" date="2021-06" db="EMBL/GenBank/DDBJ databases">
        <authorList>
            <person name="Hodson N. C."/>
            <person name="Mongue J. A."/>
            <person name="Jaron S. K."/>
        </authorList>
    </citation>
    <scope>NUCLEOTIDE SEQUENCE</scope>
</reference>
<feature type="non-terminal residue" evidence="2">
    <location>
        <position position="111"/>
    </location>
</feature>
<feature type="transmembrane region" description="Helical" evidence="1">
    <location>
        <begin position="21"/>
        <end position="43"/>
    </location>
</feature>
<evidence type="ECO:0000313" key="2">
    <source>
        <dbReference type="EMBL" id="CAG7815490.1"/>
    </source>
</evidence>
<organism evidence="2 3">
    <name type="scientific">Allacma fusca</name>
    <dbReference type="NCBI Taxonomy" id="39272"/>
    <lineage>
        <taxon>Eukaryota</taxon>
        <taxon>Metazoa</taxon>
        <taxon>Ecdysozoa</taxon>
        <taxon>Arthropoda</taxon>
        <taxon>Hexapoda</taxon>
        <taxon>Collembola</taxon>
        <taxon>Symphypleona</taxon>
        <taxon>Sminthuridae</taxon>
        <taxon>Allacma</taxon>
    </lineage>
</organism>